<reference evidence="4 5" key="1">
    <citation type="submission" date="2023-06" db="EMBL/GenBank/DDBJ databases">
        <title>Roseiconus lacunae JC819 isolated from Gulf of Mannar region, Tamil Nadu.</title>
        <authorList>
            <person name="Pk S."/>
            <person name="Ch S."/>
            <person name="Ch V.R."/>
        </authorList>
    </citation>
    <scope>NUCLEOTIDE SEQUENCE [LARGE SCALE GENOMIC DNA]</scope>
    <source>
        <strain evidence="4 5">JC819</strain>
    </source>
</reference>
<dbReference type="InterPro" id="IPR011933">
    <property type="entry name" value="Double_TM_dom"/>
</dbReference>
<dbReference type="Pfam" id="PF07584">
    <property type="entry name" value="BatA"/>
    <property type="match status" value="1"/>
</dbReference>
<evidence type="ECO:0000256" key="1">
    <source>
        <dbReference type="SAM" id="MobiDB-lite"/>
    </source>
</evidence>
<dbReference type="InterPro" id="IPR024163">
    <property type="entry name" value="Aerotolerance_reg_N"/>
</dbReference>
<organism evidence="4 5">
    <name type="scientific">Roseiconus lacunae</name>
    <dbReference type="NCBI Taxonomy" id="2605694"/>
    <lineage>
        <taxon>Bacteria</taxon>
        <taxon>Pseudomonadati</taxon>
        <taxon>Planctomycetota</taxon>
        <taxon>Planctomycetia</taxon>
        <taxon>Pirellulales</taxon>
        <taxon>Pirellulaceae</taxon>
        <taxon>Roseiconus</taxon>
    </lineage>
</organism>
<dbReference type="EMBL" id="JASZZN010000013">
    <property type="protein sequence ID" value="MDM4017403.1"/>
    <property type="molecule type" value="Genomic_DNA"/>
</dbReference>
<feature type="transmembrane region" description="Helical" evidence="2">
    <location>
        <begin position="778"/>
        <end position="796"/>
    </location>
</feature>
<dbReference type="NCBIfam" id="TIGR02226">
    <property type="entry name" value="two_anch"/>
    <property type="match status" value="1"/>
</dbReference>
<proteinExistence type="predicted"/>
<comment type="caution">
    <text evidence="4">The sequence shown here is derived from an EMBL/GenBank/DDBJ whole genome shotgun (WGS) entry which is preliminary data.</text>
</comment>
<keyword evidence="2" id="KW-0812">Transmembrane</keyword>
<evidence type="ECO:0000259" key="3">
    <source>
        <dbReference type="Pfam" id="PF07584"/>
    </source>
</evidence>
<feature type="region of interest" description="Disordered" evidence="1">
    <location>
        <begin position="298"/>
        <end position="335"/>
    </location>
</feature>
<feature type="transmembrane region" description="Helical" evidence="2">
    <location>
        <begin position="86"/>
        <end position="108"/>
    </location>
</feature>
<evidence type="ECO:0000313" key="4">
    <source>
        <dbReference type="EMBL" id="MDM4017403.1"/>
    </source>
</evidence>
<dbReference type="PANTHER" id="PTHR37464">
    <property type="entry name" value="BLL2463 PROTEIN"/>
    <property type="match status" value="1"/>
</dbReference>
<feature type="transmembrane region" description="Helical" evidence="2">
    <location>
        <begin position="56"/>
        <end position="74"/>
    </location>
</feature>
<keyword evidence="2" id="KW-1133">Transmembrane helix</keyword>
<keyword evidence="5" id="KW-1185">Reference proteome</keyword>
<keyword evidence="2" id="KW-0472">Membrane</keyword>
<gene>
    <name evidence="4" type="ORF">QTN89_18285</name>
</gene>
<dbReference type="RefSeq" id="WP_289164857.1">
    <property type="nucleotide sequence ID" value="NZ_JASZZN010000013.1"/>
</dbReference>
<feature type="transmembrane region" description="Helical" evidence="2">
    <location>
        <begin position="6"/>
        <end position="25"/>
    </location>
</feature>
<evidence type="ECO:0000313" key="5">
    <source>
        <dbReference type="Proteomes" id="UP001239462"/>
    </source>
</evidence>
<dbReference type="PANTHER" id="PTHR37464:SF1">
    <property type="entry name" value="BLL2463 PROTEIN"/>
    <property type="match status" value="1"/>
</dbReference>
<feature type="transmembrane region" description="Helical" evidence="2">
    <location>
        <begin position="115"/>
        <end position="136"/>
    </location>
</feature>
<feature type="domain" description="Aerotolerance regulator N-terminal" evidence="3">
    <location>
        <begin position="1"/>
        <end position="76"/>
    </location>
</feature>
<protein>
    <submittedName>
        <fullName evidence="4">BatA domain-containing protein</fullName>
    </submittedName>
</protein>
<evidence type="ECO:0000256" key="2">
    <source>
        <dbReference type="SAM" id="Phobius"/>
    </source>
</evidence>
<name>A0ABT7PLQ6_9BACT</name>
<dbReference type="Proteomes" id="UP001239462">
    <property type="component" value="Unassembled WGS sequence"/>
</dbReference>
<accession>A0ABT7PLQ6</accession>
<sequence length="818" mass="88452">MNFLNGTLLIAITAIGIPIALHLIARKEPRRVTFPSVRLLSQRFETNRSKMRVRRWWLLALRIAAIAALALALARPVSTAALSPTWIAIGIVAAVGVALLLMASVAASKVGRRPIALGLFAGGLVFLLSSIAWAAVTISGSDPPEIAQQQPVALAVIVDNSIESAWSSNNDLRSDRIGEAAKEIVRAAGRNSRVIAIDRSATPATFSADAAGAIAKIEAFEPAEVVQPLAARIEAAARVLATSDIDSRQIVIVSGMTESSFPKSDSLQSLRALLTEQDIRLTIWDTGPYLGTNRQLSSVSISNPAPAPRSPITVTSTLSMDAKDEASTGTNTELDDPSFQQEVTVECVLFSSHAGLPVVRNGDVIRPEAKPVDRVSVSAQPGRDVEIQLTLPPLESGLHHGAMRLTGSDALAVDDVSYFSIEILPPSRLLIVGDDRIEAEEFVDLVSAEANGAPSQYDTEISLQDDLPGVRLADFDGVVLLNPSASLLEGQQLESYSQSGKKVLIAAGPGLGNAAVELKGLLLERRWRVREPGTYLQISADSHPALASLLNLPGDIPFQDLRIHQYWQAQPETGWSTLMRYAGTEHPALLENTSAGTLLLTTPIPDLVSRKPWNDLFRADNLWPTFALTRELTRYTTGRDVGHWSTAVGSPVALPAESLIAEKAATDPTDELKQSPVRLQWFPAGRNAPVPIEFADDSNSPPEDRLITIGTPDRSGIHWIRGGTSGLGFSVNLPRQRFSFQRVPESLVQTQYGEDLRVISSIEEMDWTSGDAKQTLPLWSPLMFIALAVFLLELILSNRFYSQRPSTSSRQTKQRDAA</sequence>